<protein>
    <submittedName>
        <fullName evidence="2">Uncharacterized protein</fullName>
    </submittedName>
</protein>
<dbReference type="EMBL" id="MQUQ01000031">
    <property type="protein sequence ID" value="OLZ43635.1"/>
    <property type="molecule type" value="Genomic_DNA"/>
</dbReference>
<dbReference type="RefSeq" id="WP_076168298.1">
    <property type="nucleotide sequence ID" value="NZ_JBEZVB010000047.1"/>
</dbReference>
<comment type="caution">
    <text evidence="2">The sequence shown here is derived from an EMBL/GenBank/DDBJ whole genome shotgun (WGS) entry which is preliminary data.</text>
</comment>
<dbReference type="OrthoDB" id="3688008at2"/>
<keyword evidence="3" id="KW-1185">Reference proteome</keyword>
<evidence type="ECO:0000313" key="3">
    <source>
        <dbReference type="Proteomes" id="UP000187486"/>
    </source>
</evidence>
<dbReference type="Proteomes" id="UP000187486">
    <property type="component" value="Unassembled WGS sequence"/>
</dbReference>
<proteinExistence type="predicted"/>
<feature type="compositionally biased region" description="Basic and acidic residues" evidence="1">
    <location>
        <begin position="106"/>
        <end position="130"/>
    </location>
</feature>
<feature type="region of interest" description="Disordered" evidence="1">
    <location>
        <begin position="105"/>
        <end position="131"/>
    </location>
</feature>
<dbReference type="AlphaFoldDB" id="A0A1R0KES9"/>
<gene>
    <name evidence="2" type="ORF">BS329_38930</name>
</gene>
<evidence type="ECO:0000313" key="2">
    <source>
        <dbReference type="EMBL" id="OLZ43635.1"/>
    </source>
</evidence>
<reference evidence="2 3" key="1">
    <citation type="submission" date="2016-01" db="EMBL/GenBank/DDBJ databases">
        <title>Amycolatopsis coloradensis genome sequencing and assembly.</title>
        <authorList>
            <person name="Mayilraj S."/>
        </authorList>
    </citation>
    <scope>NUCLEOTIDE SEQUENCE [LARGE SCALE GENOMIC DNA]</scope>
    <source>
        <strain evidence="2 3">DSM 44225</strain>
    </source>
</reference>
<sequence length="454" mass="50469">MGRRQYTAEERAAAAEEEDRLVTSAERLIADPAAIERLIARLVQYRSPRILRFSMRNQAMLTKQADERGTTLTDVDTMNGWSDRGRAVREEEWWNGYKVTVPRGAEVVKDDDTPNEPAQDHGEGDGETKTRNRYRMRPFFDISQTDGVDDTMPGFGPSAVKDPAQVLREALTDQLERFGYTVVVADVPAAEVNDDATPPTVTVPADDDVTGLAKALASVLSRPDDERPPMRPPSKAPRNDADWITDLPEGMRHARLKPPDPYKSFTAWVMPHPASGVVTYKVTGARLAGTFTVHSADAAHHPHHTAATIKFGDWSDYDAISVESAPDLPRINNVEVHATGSNITRERLRDVDGRRYVRARRTTGLRTTEEAPQKTRDRAAAIARACLSDYFRRDDLEELHEARARIEAPHLYADAAHRADVLEIHAAKVAAEAEEAATEALRYAALIAVPEEDR</sequence>
<name>A0A1R0KES9_9PSEU</name>
<evidence type="ECO:0000256" key="1">
    <source>
        <dbReference type="SAM" id="MobiDB-lite"/>
    </source>
</evidence>
<feature type="region of interest" description="Disordered" evidence="1">
    <location>
        <begin position="218"/>
        <end position="242"/>
    </location>
</feature>
<organism evidence="2 3">
    <name type="scientific">Amycolatopsis coloradensis</name>
    <dbReference type="NCBI Taxonomy" id="76021"/>
    <lineage>
        <taxon>Bacteria</taxon>
        <taxon>Bacillati</taxon>
        <taxon>Actinomycetota</taxon>
        <taxon>Actinomycetes</taxon>
        <taxon>Pseudonocardiales</taxon>
        <taxon>Pseudonocardiaceae</taxon>
        <taxon>Amycolatopsis</taxon>
    </lineage>
</organism>
<accession>A0A1R0KES9</accession>
<dbReference type="STRING" id="76021.BS329_38930"/>